<evidence type="ECO:0000256" key="1">
    <source>
        <dbReference type="SAM" id="Phobius"/>
    </source>
</evidence>
<gene>
    <name evidence="2" type="ORF">C489_12037</name>
</gene>
<accession>L9XYQ9</accession>
<dbReference type="RefSeq" id="WP_006431500.1">
    <property type="nucleotide sequence ID" value="NZ_AOID01000032.1"/>
</dbReference>
<protein>
    <submittedName>
        <fullName evidence="2">Uncharacterized protein</fullName>
    </submittedName>
</protein>
<dbReference type="STRING" id="1227496.C489_12037"/>
<dbReference type="AlphaFoldDB" id="L9XYQ9"/>
<feature type="transmembrane region" description="Helical" evidence="1">
    <location>
        <begin position="40"/>
        <end position="61"/>
    </location>
</feature>
<keyword evidence="1" id="KW-1133">Transmembrane helix</keyword>
<name>L9XYQ9_9EURY</name>
<dbReference type="EMBL" id="AOID01000032">
    <property type="protein sequence ID" value="ELY66969.1"/>
    <property type="molecule type" value="Genomic_DNA"/>
</dbReference>
<keyword evidence="3" id="KW-1185">Reference proteome</keyword>
<dbReference type="PATRIC" id="fig|1227496.3.peg.2437"/>
<dbReference type="Proteomes" id="UP000011632">
    <property type="component" value="Unassembled WGS sequence"/>
</dbReference>
<evidence type="ECO:0000313" key="2">
    <source>
        <dbReference type="EMBL" id="ELY66969.1"/>
    </source>
</evidence>
<sequence length="69" mass="7702">MGANFGVDIISRHRALLVCVMAALGIVFNYGTIVTTVADAAVFFVLSVVIGYFLFTLFSLLSHRFWWDQ</sequence>
<reference evidence="2 3" key="1">
    <citation type="journal article" date="2014" name="PLoS Genet.">
        <title>Phylogenetically driven sequencing of extremely halophilic archaea reveals strategies for static and dynamic osmo-response.</title>
        <authorList>
            <person name="Becker E.A."/>
            <person name="Seitzer P.M."/>
            <person name="Tritt A."/>
            <person name="Larsen D."/>
            <person name="Krusor M."/>
            <person name="Yao A.I."/>
            <person name="Wu D."/>
            <person name="Madern D."/>
            <person name="Eisen J.A."/>
            <person name="Darling A.E."/>
            <person name="Facciotti M.T."/>
        </authorList>
    </citation>
    <scope>NUCLEOTIDE SEQUENCE [LARGE SCALE GENOMIC DNA]</scope>
    <source>
        <strain evidence="2 3">JCM 10478</strain>
    </source>
</reference>
<keyword evidence="1" id="KW-0472">Membrane</keyword>
<keyword evidence="1" id="KW-0812">Transmembrane</keyword>
<comment type="caution">
    <text evidence="2">The sequence shown here is derived from an EMBL/GenBank/DDBJ whole genome shotgun (WGS) entry which is preliminary data.</text>
</comment>
<proteinExistence type="predicted"/>
<organism evidence="2 3">
    <name type="scientific">Natrinema versiforme JCM 10478</name>
    <dbReference type="NCBI Taxonomy" id="1227496"/>
    <lineage>
        <taxon>Archaea</taxon>
        <taxon>Methanobacteriati</taxon>
        <taxon>Methanobacteriota</taxon>
        <taxon>Stenosarchaea group</taxon>
        <taxon>Halobacteria</taxon>
        <taxon>Halobacteriales</taxon>
        <taxon>Natrialbaceae</taxon>
        <taxon>Natrinema</taxon>
    </lineage>
</organism>
<evidence type="ECO:0000313" key="3">
    <source>
        <dbReference type="Proteomes" id="UP000011632"/>
    </source>
</evidence>
<feature type="transmembrane region" description="Helical" evidence="1">
    <location>
        <begin position="15"/>
        <end position="34"/>
    </location>
</feature>